<protein>
    <submittedName>
        <fullName evidence="2">Uncharacterized protein</fullName>
    </submittedName>
</protein>
<reference evidence="2 3" key="1">
    <citation type="submission" date="2014-06" db="EMBL/GenBank/DDBJ databases">
        <authorList>
            <person name="Swart Estienne"/>
        </authorList>
    </citation>
    <scope>NUCLEOTIDE SEQUENCE [LARGE SCALE GENOMIC DNA]</scope>
    <source>
        <strain evidence="2 3">130c</strain>
    </source>
</reference>
<keyword evidence="1" id="KW-0812">Transmembrane</keyword>
<feature type="transmembrane region" description="Helical" evidence="1">
    <location>
        <begin position="35"/>
        <end position="54"/>
    </location>
</feature>
<dbReference type="EMBL" id="CCKQ01012681">
    <property type="protein sequence ID" value="CDW84299.1"/>
    <property type="molecule type" value="Genomic_DNA"/>
</dbReference>
<evidence type="ECO:0000256" key="1">
    <source>
        <dbReference type="SAM" id="Phobius"/>
    </source>
</evidence>
<dbReference type="AlphaFoldDB" id="A0A078AQ52"/>
<evidence type="ECO:0000313" key="3">
    <source>
        <dbReference type="Proteomes" id="UP000039865"/>
    </source>
</evidence>
<evidence type="ECO:0000313" key="2">
    <source>
        <dbReference type="EMBL" id="CDW84299.1"/>
    </source>
</evidence>
<organism evidence="2 3">
    <name type="scientific">Stylonychia lemnae</name>
    <name type="common">Ciliate</name>
    <dbReference type="NCBI Taxonomy" id="5949"/>
    <lineage>
        <taxon>Eukaryota</taxon>
        <taxon>Sar</taxon>
        <taxon>Alveolata</taxon>
        <taxon>Ciliophora</taxon>
        <taxon>Intramacronucleata</taxon>
        <taxon>Spirotrichea</taxon>
        <taxon>Stichotrichia</taxon>
        <taxon>Sporadotrichida</taxon>
        <taxon>Oxytrichidae</taxon>
        <taxon>Stylonychinae</taxon>
        <taxon>Stylonychia</taxon>
    </lineage>
</organism>
<sequence length="134" mass="15950">MIIISILTFGLVIWKTTYQCLPYDDDMSTTVQNYMFLVIITLVNLLCICAYMYARNFFKKYYLKFIQINQDVIDQDQIDDMKTSVKFLSVFMFTISWNDSSDIYDLYDRNYLDIANFLVDKGNYQNIGKKGFYL</sequence>
<name>A0A078AQ52_STYLE</name>
<dbReference type="Proteomes" id="UP000039865">
    <property type="component" value="Unassembled WGS sequence"/>
</dbReference>
<gene>
    <name evidence="2" type="primary">Contig7415.g7927</name>
    <name evidence="2" type="ORF">STYLEM_13359</name>
</gene>
<keyword evidence="3" id="KW-1185">Reference proteome</keyword>
<keyword evidence="1" id="KW-1133">Transmembrane helix</keyword>
<keyword evidence="1" id="KW-0472">Membrane</keyword>
<accession>A0A078AQ52</accession>
<dbReference type="InParanoid" id="A0A078AQ52"/>
<proteinExistence type="predicted"/>